<dbReference type="AlphaFoldDB" id="A0A2G3E9E6"/>
<dbReference type="RefSeq" id="WP_099413408.1">
    <property type="nucleotide sequence ID" value="NZ_PDYH01000033.1"/>
</dbReference>
<evidence type="ECO:0000256" key="1">
    <source>
        <dbReference type="SAM" id="Phobius"/>
    </source>
</evidence>
<accession>A0A2G3E9E6</accession>
<proteinExistence type="predicted"/>
<keyword evidence="1" id="KW-1133">Transmembrane helix</keyword>
<dbReference type="EMBL" id="PDYH01000033">
    <property type="protein sequence ID" value="PHU39932.1"/>
    <property type="molecule type" value="Genomic_DNA"/>
</dbReference>
<reference evidence="2" key="1">
    <citation type="submission" date="2017-10" db="EMBL/GenBank/DDBJ databases">
        <title>Resolving the taxonomy of Roseburia spp., Eubacterium rectale and Agathobacter spp. through phylogenomic analysis.</title>
        <authorList>
            <person name="Sheridan P.O."/>
            <person name="Walker A.W."/>
            <person name="Duncan S.H."/>
            <person name="Scott K.P."/>
            <person name="Toole P.W.O."/>
            <person name="Luis P."/>
            <person name="Flint H.J."/>
        </authorList>
    </citation>
    <scope>NUCLEOTIDE SEQUENCE [LARGE SCALE GENOMIC DNA]</scope>
    <source>
        <strain evidence="2">JK10</strain>
    </source>
</reference>
<feature type="transmembrane region" description="Helical" evidence="1">
    <location>
        <begin position="169"/>
        <end position="187"/>
    </location>
</feature>
<organism evidence="2 3">
    <name type="scientific">Pseudobutyrivibrio ruminis</name>
    <dbReference type="NCBI Taxonomy" id="46206"/>
    <lineage>
        <taxon>Bacteria</taxon>
        <taxon>Bacillati</taxon>
        <taxon>Bacillota</taxon>
        <taxon>Clostridia</taxon>
        <taxon>Lachnospirales</taxon>
        <taxon>Lachnospiraceae</taxon>
        <taxon>Pseudobutyrivibrio</taxon>
    </lineage>
</organism>
<feature type="transmembrane region" description="Helical" evidence="1">
    <location>
        <begin position="113"/>
        <end position="133"/>
    </location>
</feature>
<gene>
    <name evidence="2" type="ORF">CSX00_08460</name>
</gene>
<feature type="transmembrane region" description="Helical" evidence="1">
    <location>
        <begin position="12"/>
        <end position="35"/>
    </location>
</feature>
<feature type="transmembrane region" description="Helical" evidence="1">
    <location>
        <begin position="194"/>
        <end position="215"/>
    </location>
</feature>
<keyword evidence="3" id="KW-1185">Reference proteome</keyword>
<comment type="caution">
    <text evidence="2">The sequence shown here is derived from an EMBL/GenBank/DDBJ whole genome shotgun (WGS) entry which is preliminary data.</text>
</comment>
<evidence type="ECO:0000313" key="3">
    <source>
        <dbReference type="Proteomes" id="UP000224317"/>
    </source>
</evidence>
<keyword evidence="1" id="KW-0812">Transmembrane</keyword>
<feature type="transmembrane region" description="Helical" evidence="1">
    <location>
        <begin position="221"/>
        <end position="246"/>
    </location>
</feature>
<keyword evidence="1" id="KW-0472">Membrane</keyword>
<name>A0A2G3E9E6_9FIRM</name>
<evidence type="ECO:0000313" key="2">
    <source>
        <dbReference type="EMBL" id="PHU39932.1"/>
    </source>
</evidence>
<sequence>MYINTKKHYLSKSIYISAGIGLLAQIVNAVSRIFFDAKVAEPDMLNQVIFIVSMVLQVVVILVIIFVFSYYIRQMRHIVRLMKDDDSDEMAILQRKYIPDDISTLKAEAIYQLLEIWASIFVFVQIMSLVSNYEYRSLIRRLSQLIPLDTYENAVTFYDIYNSTHGFKYIGMFAALIIGIFVTAVFLKDRFLKIVTVSVTGVFMLAFTIFQMITFETNFKIISIVWTSIIYHGLETIGLILFAIYLSKNYKGL</sequence>
<protein>
    <submittedName>
        <fullName evidence="2">Uncharacterized protein</fullName>
    </submittedName>
</protein>
<feature type="transmembrane region" description="Helical" evidence="1">
    <location>
        <begin position="47"/>
        <end position="72"/>
    </location>
</feature>
<dbReference type="Proteomes" id="UP000224317">
    <property type="component" value="Unassembled WGS sequence"/>
</dbReference>